<dbReference type="InterPro" id="IPR002591">
    <property type="entry name" value="Phosphodiest/P_Trfase"/>
</dbReference>
<dbReference type="PROSITE" id="PS51257">
    <property type="entry name" value="PROKAR_LIPOPROTEIN"/>
    <property type="match status" value="1"/>
</dbReference>
<keyword evidence="1" id="KW-0732">Signal</keyword>
<proteinExistence type="predicted"/>
<name>A0ABX0AFE4_9GAMM</name>
<evidence type="ECO:0000313" key="3">
    <source>
        <dbReference type="Proteomes" id="UP001429354"/>
    </source>
</evidence>
<gene>
    <name evidence="2" type="ORF">DT603_10760</name>
</gene>
<evidence type="ECO:0000313" key="2">
    <source>
        <dbReference type="EMBL" id="NDK39322.1"/>
    </source>
</evidence>
<dbReference type="Pfam" id="PF01663">
    <property type="entry name" value="Phosphodiest"/>
    <property type="match status" value="1"/>
</dbReference>
<dbReference type="RefSeq" id="WP_162349886.1">
    <property type="nucleotide sequence ID" value="NZ_QOVG01000006.1"/>
</dbReference>
<dbReference type="Proteomes" id="UP001429354">
    <property type="component" value="Unassembled WGS sequence"/>
</dbReference>
<sequence length="417" mass="45521">MRLPFDRVAWLAALLALAACTTTRPLPSAEPVPLLLISVDALRVDYLDRGDTPNLDRLAQQGVRADWMNPSYPALTFPNHFTLVTGLRPDHHGVVHNTMREEGLGAFRVADLAAVGDGRWWRAAPVWIEAEKAGMRTAVWAWPGGAAEIDGVRPTRWVPYNPDIGPARRIQDVVRWLQEPAATRPRFVALYLEQVDNAGHDFGPDAPQTRAAVREVDAAIGMLVGALERSRTLDRVNLVLVSDHGMAAVESGNVVTVEDIVPMEDAAVVSIGQSVGISPRAGRTEVVEARVLGRHDHYQCWRKGELPPRWHYGSNPRVPAIVCQMDEGWDALPAVDAAKRKPGTTRGSHGYDPALPSMRAMFIARGPAFRKGVRLAAFDNVDVYPLMTRLLHLHTPDNDGDIAPLLPALAPAGGSTD</sequence>
<dbReference type="PANTHER" id="PTHR10151">
    <property type="entry name" value="ECTONUCLEOTIDE PYROPHOSPHATASE/PHOSPHODIESTERASE"/>
    <property type="match status" value="1"/>
</dbReference>
<protein>
    <submittedName>
        <fullName evidence="2">Alkaline phosphatase family protein</fullName>
    </submittedName>
</protein>
<accession>A0ABX0AFE4</accession>
<dbReference type="SUPFAM" id="SSF53649">
    <property type="entry name" value="Alkaline phosphatase-like"/>
    <property type="match status" value="1"/>
</dbReference>
<dbReference type="EMBL" id="QOVG01000006">
    <property type="protein sequence ID" value="NDK39322.1"/>
    <property type="molecule type" value="Genomic_DNA"/>
</dbReference>
<feature type="chain" id="PRO_5045381648" evidence="1">
    <location>
        <begin position="19"/>
        <end position="417"/>
    </location>
</feature>
<reference evidence="2 3" key="1">
    <citation type="submission" date="2018-07" db="EMBL/GenBank/DDBJ databases">
        <title>Whole genome Sequencing of Pseudoxanthomonas gei KCTC 32298 (T).</title>
        <authorList>
            <person name="Kumar S."/>
            <person name="Bansal K."/>
            <person name="Kaur A."/>
            <person name="Patil P."/>
            <person name="Sharma S."/>
            <person name="Patil P.B."/>
        </authorList>
    </citation>
    <scope>NUCLEOTIDE SEQUENCE [LARGE SCALE GENOMIC DNA]</scope>
    <source>
        <strain evidence="2 3">KCTC 32298</strain>
    </source>
</reference>
<feature type="signal peptide" evidence="1">
    <location>
        <begin position="1"/>
        <end position="18"/>
    </location>
</feature>
<keyword evidence="3" id="KW-1185">Reference proteome</keyword>
<organism evidence="2 3">
    <name type="scientific">Pseudoxanthomonas gei</name>
    <dbReference type="NCBI Taxonomy" id="1383030"/>
    <lineage>
        <taxon>Bacteria</taxon>
        <taxon>Pseudomonadati</taxon>
        <taxon>Pseudomonadota</taxon>
        <taxon>Gammaproteobacteria</taxon>
        <taxon>Lysobacterales</taxon>
        <taxon>Lysobacteraceae</taxon>
        <taxon>Pseudoxanthomonas</taxon>
    </lineage>
</organism>
<evidence type="ECO:0000256" key="1">
    <source>
        <dbReference type="SAM" id="SignalP"/>
    </source>
</evidence>
<dbReference type="Gene3D" id="3.30.1360.180">
    <property type="match status" value="1"/>
</dbReference>
<dbReference type="Gene3D" id="3.40.720.10">
    <property type="entry name" value="Alkaline Phosphatase, subunit A"/>
    <property type="match status" value="1"/>
</dbReference>
<dbReference type="InterPro" id="IPR017850">
    <property type="entry name" value="Alkaline_phosphatase_core_sf"/>
</dbReference>
<dbReference type="PANTHER" id="PTHR10151:SF120">
    <property type="entry name" value="BIS(5'-ADENOSYL)-TRIPHOSPHATASE"/>
    <property type="match status" value="1"/>
</dbReference>
<comment type="caution">
    <text evidence="2">The sequence shown here is derived from an EMBL/GenBank/DDBJ whole genome shotgun (WGS) entry which is preliminary data.</text>
</comment>
<dbReference type="CDD" id="cd16018">
    <property type="entry name" value="Enpp"/>
    <property type="match status" value="1"/>
</dbReference>